<keyword evidence="1" id="KW-0472">Membrane</keyword>
<proteinExistence type="predicted"/>
<gene>
    <name evidence="2" type="ORF">LCGC14_1598030</name>
</gene>
<evidence type="ECO:0000256" key="1">
    <source>
        <dbReference type="SAM" id="Phobius"/>
    </source>
</evidence>
<dbReference type="EMBL" id="LAZR01012779">
    <property type="protein sequence ID" value="KKM25135.1"/>
    <property type="molecule type" value="Genomic_DNA"/>
</dbReference>
<comment type="caution">
    <text evidence="2">The sequence shown here is derived from an EMBL/GenBank/DDBJ whole genome shotgun (WGS) entry which is preliminary data.</text>
</comment>
<keyword evidence="1" id="KW-1133">Transmembrane helix</keyword>
<organism evidence="2">
    <name type="scientific">marine sediment metagenome</name>
    <dbReference type="NCBI Taxonomy" id="412755"/>
    <lineage>
        <taxon>unclassified sequences</taxon>
        <taxon>metagenomes</taxon>
        <taxon>ecological metagenomes</taxon>
    </lineage>
</organism>
<feature type="transmembrane region" description="Helical" evidence="1">
    <location>
        <begin position="33"/>
        <end position="53"/>
    </location>
</feature>
<dbReference type="AlphaFoldDB" id="A0A0F9LCA9"/>
<evidence type="ECO:0000313" key="2">
    <source>
        <dbReference type="EMBL" id="KKM25135.1"/>
    </source>
</evidence>
<reference evidence="2" key="1">
    <citation type="journal article" date="2015" name="Nature">
        <title>Complex archaea that bridge the gap between prokaryotes and eukaryotes.</title>
        <authorList>
            <person name="Spang A."/>
            <person name="Saw J.H."/>
            <person name="Jorgensen S.L."/>
            <person name="Zaremba-Niedzwiedzka K."/>
            <person name="Martijn J."/>
            <person name="Lind A.E."/>
            <person name="van Eijk R."/>
            <person name="Schleper C."/>
            <person name="Guy L."/>
            <person name="Ettema T.J."/>
        </authorList>
    </citation>
    <scope>NUCLEOTIDE SEQUENCE</scope>
</reference>
<keyword evidence="1" id="KW-0812">Transmembrane</keyword>
<sequence>MSFHLLKNYLPHDCVRQLDPINYWIEWLSMHRWHTILIAIVGLSLIIFGTRYFKIKQEEIIYKKLFKRSDLKKN</sequence>
<name>A0A0F9LCA9_9ZZZZ</name>
<protein>
    <submittedName>
        <fullName evidence="2">Uncharacterized protein</fullName>
    </submittedName>
</protein>
<accession>A0A0F9LCA9</accession>